<sequence length="167" mass="19212">MSKLDGNERWGSKMLLTEHQEQYDAERSGAAVSEPARAAGHPTTEEMVMIRDVILLPHMLTMAQRSIDDSKRSGNFMSQLHIAATQAIMDMISKDLYALRRELGQRRIRILSDEQVDLVIYHRYVCRGYEERFGIVREVLRAEISTRFGGYISRIKTLLRSDPKAKN</sequence>
<dbReference type="InterPro" id="IPR058600">
    <property type="entry name" value="YhjD-like"/>
</dbReference>
<dbReference type="AlphaFoldDB" id="A0A9X4KPJ3"/>
<proteinExistence type="predicted"/>
<reference evidence="1" key="1">
    <citation type="submission" date="2022-10" db="EMBL/GenBank/DDBJ databases">
        <title>Comparative genomic analysis of Cohnella hashimotonis sp. nov., isolated from the International Space Station.</title>
        <authorList>
            <person name="Simpson A."/>
            <person name="Venkateswaran K."/>
        </authorList>
    </citation>
    <scope>NUCLEOTIDE SEQUENCE</scope>
    <source>
        <strain evidence="1">DSM 28161</strain>
    </source>
</reference>
<evidence type="ECO:0000313" key="2">
    <source>
        <dbReference type="Proteomes" id="UP001153404"/>
    </source>
</evidence>
<dbReference type="Proteomes" id="UP001153404">
    <property type="component" value="Unassembled WGS sequence"/>
</dbReference>
<name>A0A9X4KPJ3_9BACL</name>
<comment type="caution">
    <text evidence="1">The sequence shown here is derived from an EMBL/GenBank/DDBJ whole genome shotgun (WGS) entry which is preliminary data.</text>
</comment>
<dbReference type="EMBL" id="JAPDIA010000001">
    <property type="protein sequence ID" value="MDG0808440.1"/>
    <property type="molecule type" value="Genomic_DNA"/>
</dbReference>
<dbReference type="Pfam" id="PF26325">
    <property type="entry name" value="YhjD"/>
    <property type="match status" value="1"/>
</dbReference>
<accession>A0A9X4KPJ3</accession>
<gene>
    <name evidence="1" type="ORF">OMP40_02700</name>
</gene>
<evidence type="ECO:0000313" key="1">
    <source>
        <dbReference type="EMBL" id="MDG0808440.1"/>
    </source>
</evidence>
<protein>
    <submittedName>
        <fullName evidence="1">Uncharacterized protein</fullName>
    </submittedName>
</protein>
<keyword evidence="2" id="KW-1185">Reference proteome</keyword>
<organism evidence="1 2">
    <name type="scientific">Cohnella rhizosphaerae</name>
    <dbReference type="NCBI Taxonomy" id="1457232"/>
    <lineage>
        <taxon>Bacteria</taxon>
        <taxon>Bacillati</taxon>
        <taxon>Bacillota</taxon>
        <taxon>Bacilli</taxon>
        <taxon>Bacillales</taxon>
        <taxon>Paenibacillaceae</taxon>
        <taxon>Cohnella</taxon>
    </lineage>
</organism>
<dbReference type="RefSeq" id="WP_277528921.1">
    <property type="nucleotide sequence ID" value="NZ_JAPDIA010000001.1"/>
</dbReference>